<evidence type="ECO:0000256" key="6">
    <source>
        <dbReference type="ARBA" id="ARBA00022553"/>
    </source>
</evidence>
<feature type="region of interest" description="Disordered" evidence="23">
    <location>
        <begin position="208"/>
        <end position="259"/>
    </location>
</feature>
<comment type="similarity">
    <text evidence="13">Belongs to the methyltransferase superfamily. Trimethylguanosine synthase family.</text>
</comment>
<keyword evidence="10" id="KW-0805">Transcription regulation</keyword>
<comment type="catalytic activity">
    <reaction evidence="16">
        <text>a 5'-end (N(2),N(7)-dimethyl 5'-triphosphoguanosine)-ribonucleoside in snRNA + S-adenosyl-L-methionine = a 5'-end (N(2),N(2),N(7)-trimethyl 5'-triphosphoguanosine)-ribonucleoside in snRNA + S-adenosyl-L-homocysteine + H(+)</text>
        <dbReference type="Rhea" id="RHEA:78479"/>
        <dbReference type="Rhea" id="RHEA-COMP:19087"/>
        <dbReference type="Rhea" id="RHEA-COMP:19089"/>
        <dbReference type="ChEBI" id="CHEBI:15378"/>
        <dbReference type="ChEBI" id="CHEBI:57856"/>
        <dbReference type="ChEBI" id="CHEBI:59789"/>
        <dbReference type="ChEBI" id="CHEBI:167623"/>
        <dbReference type="ChEBI" id="CHEBI:172880"/>
    </reaction>
    <physiologicalReaction direction="left-to-right" evidence="16">
        <dbReference type="Rhea" id="RHEA:78480"/>
    </physiologicalReaction>
</comment>
<dbReference type="PANTHER" id="PTHR14741">
    <property type="entry name" value="S-ADENOSYLMETHIONINE-DEPENDENT METHYLTRANSFERASE RELATED"/>
    <property type="match status" value="1"/>
</dbReference>
<dbReference type="EMBL" id="JAAAUY010000200">
    <property type="protein sequence ID" value="KAF9333477.1"/>
    <property type="molecule type" value="Genomic_DNA"/>
</dbReference>
<evidence type="ECO:0000256" key="1">
    <source>
        <dbReference type="ARBA" id="ARBA00004408"/>
    </source>
</evidence>
<dbReference type="InterPro" id="IPR019012">
    <property type="entry name" value="RNA_cap_Gua-N2-MeTrfase"/>
</dbReference>
<evidence type="ECO:0000313" key="25">
    <source>
        <dbReference type="Proteomes" id="UP000696485"/>
    </source>
</evidence>
<evidence type="ECO:0000256" key="18">
    <source>
        <dbReference type="ARBA" id="ARBA00049790"/>
    </source>
</evidence>
<evidence type="ECO:0000313" key="24">
    <source>
        <dbReference type="EMBL" id="KAF9333477.1"/>
    </source>
</evidence>
<dbReference type="GO" id="GO:0005737">
    <property type="term" value="C:cytoplasm"/>
    <property type="evidence" value="ECO:0007669"/>
    <property type="project" value="UniProtKB-SubCell"/>
</dbReference>
<comment type="subunit">
    <text evidence="20">May form homooligomers. Interacts with CREBBP/CBP, EED/WAIT1, EP300/P300, NCOA6/PRIP, PPARBP/PBP and SMN.</text>
</comment>
<comment type="subcellular location">
    <subcellularLocation>
        <location evidence="2">Cytoplasm</location>
    </subcellularLocation>
    <subcellularLocation>
        <location evidence="1">Nucleus</location>
        <location evidence="1">Cajal body</location>
    </subcellularLocation>
    <subcellularLocation>
        <location evidence="3">Nucleus</location>
        <location evidence="3">Nucleolus</location>
    </subcellularLocation>
</comment>
<evidence type="ECO:0000256" key="13">
    <source>
        <dbReference type="ARBA" id="ARBA00025783"/>
    </source>
</evidence>
<evidence type="ECO:0000256" key="21">
    <source>
        <dbReference type="ARBA" id="ARBA00079339"/>
    </source>
</evidence>
<evidence type="ECO:0000256" key="17">
    <source>
        <dbReference type="ARBA" id="ARBA00049075"/>
    </source>
</evidence>
<comment type="catalytic activity">
    <reaction evidence="14">
        <text>a 5'-end (N(2),N(7)-dimethyl 5'-triphosphoguanosine)-ribonucleoside in snoRNA + S-adenosyl-L-methionine = a 5'-end (N(2),N(2),N(7)-trimethyl 5'-triphosphoguanosine)-ribonucleoside in snoRNA + S-adenosyl-L-homocysteine + H(+)</text>
        <dbReference type="Rhea" id="RHEA:78507"/>
        <dbReference type="Rhea" id="RHEA-COMP:19088"/>
        <dbReference type="Rhea" id="RHEA-COMP:19090"/>
        <dbReference type="ChEBI" id="CHEBI:15378"/>
        <dbReference type="ChEBI" id="CHEBI:57856"/>
        <dbReference type="ChEBI" id="CHEBI:59789"/>
        <dbReference type="ChEBI" id="CHEBI:167623"/>
        <dbReference type="ChEBI" id="CHEBI:172880"/>
    </reaction>
    <physiologicalReaction direction="left-to-right" evidence="14">
        <dbReference type="Rhea" id="RHEA:78508"/>
    </physiologicalReaction>
</comment>
<evidence type="ECO:0000256" key="2">
    <source>
        <dbReference type="ARBA" id="ARBA00004496"/>
    </source>
</evidence>
<keyword evidence="8" id="KW-0808">Transferase</keyword>
<dbReference type="GO" id="GO:0015030">
    <property type="term" value="C:Cajal body"/>
    <property type="evidence" value="ECO:0007669"/>
    <property type="project" value="UniProtKB-SubCell"/>
</dbReference>
<evidence type="ECO:0000256" key="7">
    <source>
        <dbReference type="ARBA" id="ARBA00022603"/>
    </source>
</evidence>
<comment type="function">
    <text evidence="19">Catalyzes the 2 serial methylation steps for the conversion of the 7-monomethylguanosine (m(7)G) caps of snRNAs and snoRNAs to a 2,2,7-trimethylguanosine (m(2,2,7)G) cap structure. The enzyme is specific for guanine, and N7 methylation must precede N2 methylation. Hypermethylation of the m7G cap of U snRNAs leads to their concentration in nuclear foci, their colocalization with coilin and the formation of canonical Cajal bodies (CBs). Plays a role in transcriptional regulation.</text>
</comment>
<evidence type="ECO:0000256" key="5">
    <source>
        <dbReference type="ARBA" id="ARBA00022490"/>
    </source>
</evidence>
<evidence type="ECO:0000256" key="15">
    <source>
        <dbReference type="ARBA" id="ARBA00048740"/>
    </source>
</evidence>
<proteinExistence type="inferred from homology"/>
<dbReference type="Proteomes" id="UP000696485">
    <property type="component" value="Unassembled WGS sequence"/>
</dbReference>
<gene>
    <name evidence="24" type="primary">TGS1</name>
    <name evidence="24" type="ORF">BG006_003596</name>
</gene>
<evidence type="ECO:0000256" key="10">
    <source>
        <dbReference type="ARBA" id="ARBA00023015"/>
    </source>
</evidence>
<dbReference type="AlphaFoldDB" id="A0A9P5SN48"/>
<dbReference type="Pfam" id="PF09445">
    <property type="entry name" value="Methyltransf_15"/>
    <property type="match status" value="1"/>
</dbReference>
<feature type="region of interest" description="Disordered" evidence="23">
    <location>
        <begin position="512"/>
        <end position="536"/>
    </location>
</feature>
<dbReference type="InterPro" id="IPR029063">
    <property type="entry name" value="SAM-dependent_MTases_sf"/>
</dbReference>
<comment type="catalytic activity">
    <reaction evidence="17">
        <text>a 5'-end (N(7)-methyl 5'-triphosphoguanosine)-ribonucleoside in snRNA + S-adenosyl-L-methionine = a 5'-end (N(2),N(7)-dimethyl 5'-triphosphoguanosine)-ribonucleoside in snRNA + S-adenosyl-L-homocysteine + H(+)</text>
        <dbReference type="Rhea" id="RHEA:78471"/>
        <dbReference type="Rhea" id="RHEA-COMP:19085"/>
        <dbReference type="Rhea" id="RHEA-COMP:19087"/>
        <dbReference type="ChEBI" id="CHEBI:15378"/>
        <dbReference type="ChEBI" id="CHEBI:57856"/>
        <dbReference type="ChEBI" id="CHEBI:59789"/>
        <dbReference type="ChEBI" id="CHEBI:156461"/>
        <dbReference type="ChEBI" id="CHEBI:172880"/>
    </reaction>
    <physiologicalReaction direction="left-to-right" evidence="17">
        <dbReference type="Rhea" id="RHEA:78472"/>
    </physiologicalReaction>
</comment>
<reference evidence="24" key="1">
    <citation type="journal article" date="2020" name="Fungal Divers.">
        <title>Resolving the Mortierellaceae phylogeny through synthesis of multi-gene phylogenetics and phylogenomics.</title>
        <authorList>
            <person name="Vandepol N."/>
            <person name="Liber J."/>
            <person name="Desiro A."/>
            <person name="Na H."/>
            <person name="Kennedy M."/>
            <person name="Barry K."/>
            <person name="Grigoriev I.V."/>
            <person name="Miller A.N."/>
            <person name="O'Donnell K."/>
            <person name="Stajich J.E."/>
            <person name="Bonito G."/>
        </authorList>
    </citation>
    <scope>NUCLEOTIDE SEQUENCE</scope>
    <source>
        <strain evidence="24">NVP1</strain>
    </source>
</reference>
<keyword evidence="9" id="KW-0949">S-adenosyl-L-methionine</keyword>
<sequence length="536" mass="59564">MGKSRARRVQLAKKGQHKKHVHITAAQPETKESIKSKKLLRKEAKQAKQARKDAKALRKQPGGHGSSDDSDDEPPELVPISKSADPVKAKGSSTTNSEAMGKSIRTGLVAAIVPKKSKKKNSASVISSETESLSLPTMSISTTTSGSIKGQSKLATPTTTSTSTSFTTTTTDQGQDSEARGEEFPMLFQAIQSRQKLDLKSMTVMKPYIPTESNDKKRKAAQKREREEELSPSYGQDHSSPSDVSDDEPSTKVSDVDEEAATFGSIHSVKRIKLDSKEAYDQQQKSVENSLQRRVRYTKSTQLPPDMKKYWSQRYRYFTKYDQGIKMDKEGWYSVTPERIAAHIAQRCASDVIIDAFCGVGGNTIQFALTCHYVIAIDIDPVRLECARHNARIYGVEDRIEFICGDFMTLIPKLKADAVFLSPPWGGPGYLKQDEFNIKTDIPMDGEFLFNETRKITPNIAYFLPRNSNAEQIGRLIGPDGGICEIEQNVLNTVVKAWTAYFGELAVSEENQIEEVKEEEGVEEEEDDMGGYDFSG</sequence>
<feature type="compositionally biased region" description="Low complexity" evidence="23">
    <location>
        <begin position="139"/>
        <end position="171"/>
    </location>
</feature>
<comment type="caution">
    <text evidence="24">The sequence shown here is derived from an EMBL/GenBank/DDBJ whole genome shotgun (WGS) entry which is preliminary data.</text>
</comment>
<evidence type="ECO:0000256" key="3">
    <source>
        <dbReference type="ARBA" id="ARBA00004604"/>
    </source>
</evidence>
<evidence type="ECO:0000256" key="14">
    <source>
        <dbReference type="ARBA" id="ARBA00047418"/>
    </source>
</evidence>
<keyword evidence="6" id="KW-0597">Phosphoprotein</keyword>
<keyword evidence="25" id="KW-1185">Reference proteome</keyword>
<organism evidence="24 25">
    <name type="scientific">Podila minutissima</name>
    <dbReference type="NCBI Taxonomy" id="64525"/>
    <lineage>
        <taxon>Eukaryota</taxon>
        <taxon>Fungi</taxon>
        <taxon>Fungi incertae sedis</taxon>
        <taxon>Mucoromycota</taxon>
        <taxon>Mortierellomycotina</taxon>
        <taxon>Mortierellomycetes</taxon>
        <taxon>Mortierellales</taxon>
        <taxon>Mortierellaceae</taxon>
        <taxon>Podila</taxon>
    </lineage>
</organism>
<dbReference type="Gene3D" id="3.40.50.150">
    <property type="entry name" value="Vaccinia Virus protein VP39"/>
    <property type="match status" value="1"/>
</dbReference>
<evidence type="ECO:0000256" key="16">
    <source>
        <dbReference type="ARBA" id="ARBA00048763"/>
    </source>
</evidence>
<name>A0A9P5SN48_9FUNG</name>
<keyword evidence="7" id="KW-0489">Methyltransferase</keyword>
<keyword evidence="11" id="KW-0804">Transcription</keyword>
<evidence type="ECO:0000256" key="4">
    <source>
        <dbReference type="ARBA" id="ARBA00018517"/>
    </source>
</evidence>
<evidence type="ECO:0000256" key="20">
    <source>
        <dbReference type="ARBA" id="ARBA00064494"/>
    </source>
</evidence>
<evidence type="ECO:0000256" key="11">
    <source>
        <dbReference type="ARBA" id="ARBA00023163"/>
    </source>
</evidence>
<dbReference type="PANTHER" id="PTHR14741:SF32">
    <property type="entry name" value="TRIMETHYLGUANOSINE SYNTHASE"/>
    <property type="match status" value="1"/>
</dbReference>
<comment type="catalytic activity">
    <reaction evidence="15">
        <text>a 5'-end (N(7)-methyl 5'-triphosphoguanosine)-ribonucleoside in snoRNA + S-adenosyl-L-methionine = a 5'-end (N(2),N(7)-dimethyl 5'-triphosphoguanosine)-ribonucleoside in snoRNA + S-adenosyl-L-homocysteine + H(+)</text>
        <dbReference type="Rhea" id="RHEA:78475"/>
        <dbReference type="Rhea" id="RHEA-COMP:19086"/>
        <dbReference type="Rhea" id="RHEA-COMP:19088"/>
        <dbReference type="ChEBI" id="CHEBI:15378"/>
        <dbReference type="ChEBI" id="CHEBI:57856"/>
        <dbReference type="ChEBI" id="CHEBI:59789"/>
        <dbReference type="ChEBI" id="CHEBI:156461"/>
        <dbReference type="ChEBI" id="CHEBI:172880"/>
    </reaction>
    <physiologicalReaction direction="left-to-right" evidence="15">
        <dbReference type="Rhea" id="RHEA:78476"/>
    </physiologicalReaction>
</comment>
<dbReference type="SUPFAM" id="SSF53335">
    <property type="entry name" value="S-adenosyl-L-methionine-dependent methyltransferases"/>
    <property type="match status" value="1"/>
</dbReference>
<accession>A0A9P5SN48</accession>
<feature type="compositionally biased region" description="Basic and acidic residues" evidence="23">
    <location>
        <begin position="29"/>
        <end position="56"/>
    </location>
</feature>
<dbReference type="FunFam" id="3.40.50.150:FF:000066">
    <property type="entry name" value="Trimethylguanosine synthase 1"/>
    <property type="match status" value="1"/>
</dbReference>
<dbReference type="CDD" id="cd02440">
    <property type="entry name" value="AdoMet_MTases"/>
    <property type="match status" value="1"/>
</dbReference>
<evidence type="ECO:0000256" key="12">
    <source>
        <dbReference type="ARBA" id="ARBA00023242"/>
    </source>
</evidence>
<feature type="region of interest" description="Disordered" evidence="23">
    <location>
        <begin position="1"/>
        <end position="189"/>
    </location>
</feature>
<dbReference type="GO" id="GO:0005730">
    <property type="term" value="C:nucleolus"/>
    <property type="evidence" value="ECO:0007669"/>
    <property type="project" value="UniProtKB-SubCell"/>
</dbReference>
<feature type="compositionally biased region" description="Polar residues" evidence="23">
    <location>
        <begin position="122"/>
        <end position="138"/>
    </location>
</feature>
<evidence type="ECO:0000256" key="23">
    <source>
        <dbReference type="SAM" id="MobiDB-lite"/>
    </source>
</evidence>
<evidence type="ECO:0000256" key="22">
    <source>
        <dbReference type="ARBA" id="ARBA00081504"/>
    </source>
</evidence>
<protein>
    <recommendedName>
        <fullName evidence="4">Trimethylguanosine synthase</fullName>
    </recommendedName>
    <alternativeName>
        <fullName evidence="18">Cap-specific guanine-N(2) methyltransferase</fullName>
    </alternativeName>
    <alternativeName>
        <fullName evidence="21">Nuclear receptor coactivator 6-interacting protein</fullName>
    </alternativeName>
    <alternativeName>
        <fullName evidence="22">PRIP-interacting protein with methyltransferase motif</fullName>
    </alternativeName>
</protein>
<feature type="compositionally biased region" description="Acidic residues" evidence="23">
    <location>
        <begin position="512"/>
        <end position="530"/>
    </location>
</feature>
<evidence type="ECO:0000256" key="9">
    <source>
        <dbReference type="ARBA" id="ARBA00022691"/>
    </source>
</evidence>
<feature type="compositionally biased region" description="Basic residues" evidence="23">
    <location>
        <begin position="1"/>
        <end position="22"/>
    </location>
</feature>
<keyword evidence="5" id="KW-0963">Cytoplasm</keyword>
<evidence type="ECO:0000256" key="8">
    <source>
        <dbReference type="ARBA" id="ARBA00022679"/>
    </source>
</evidence>
<keyword evidence="12" id="KW-0539">Nucleus</keyword>
<evidence type="ECO:0000256" key="19">
    <source>
        <dbReference type="ARBA" id="ARBA00057179"/>
    </source>
</evidence>
<dbReference type="GO" id="GO:0071164">
    <property type="term" value="F:RNA cap trimethylguanosine synthase activity"/>
    <property type="evidence" value="ECO:0007669"/>
    <property type="project" value="TreeGrafter"/>
</dbReference>